<sequence>MKKKGPYLLIAALILILFFIGGVQYGKAVEKTNKAIETILSTTPAPSNITSQPKNITFSRFEHKECGVSFVYPSLLSVVNESSTGARLANKTITDKIDLVCGTDFSEDSVEGSQATSSALISGVTASISKLDNNVIKINITHPKTGQKIRFKLNNELEILLKDTLIFL</sequence>
<organism evidence="1 2">
    <name type="scientific">Candidatus Roizmanbacteria bacterium RIFCSPLOWO2_01_FULL_38_12</name>
    <dbReference type="NCBI Taxonomy" id="1802061"/>
    <lineage>
        <taxon>Bacteria</taxon>
        <taxon>Candidatus Roizmaniibacteriota</taxon>
    </lineage>
</organism>
<evidence type="ECO:0000313" key="1">
    <source>
        <dbReference type="EMBL" id="OGK47526.1"/>
    </source>
</evidence>
<proteinExistence type="predicted"/>
<evidence type="ECO:0000313" key="2">
    <source>
        <dbReference type="Proteomes" id="UP000177141"/>
    </source>
</evidence>
<accession>A0A1F7IVY6</accession>
<reference evidence="1 2" key="1">
    <citation type="journal article" date="2016" name="Nat. Commun.">
        <title>Thousands of microbial genomes shed light on interconnected biogeochemical processes in an aquifer system.</title>
        <authorList>
            <person name="Anantharaman K."/>
            <person name="Brown C.T."/>
            <person name="Hug L.A."/>
            <person name="Sharon I."/>
            <person name="Castelle C.J."/>
            <person name="Probst A.J."/>
            <person name="Thomas B.C."/>
            <person name="Singh A."/>
            <person name="Wilkins M.J."/>
            <person name="Karaoz U."/>
            <person name="Brodie E.L."/>
            <person name="Williams K.H."/>
            <person name="Hubbard S.S."/>
            <person name="Banfield J.F."/>
        </authorList>
    </citation>
    <scope>NUCLEOTIDE SEQUENCE [LARGE SCALE GENOMIC DNA]</scope>
</reference>
<dbReference type="AlphaFoldDB" id="A0A1F7IVY6"/>
<dbReference type="EMBL" id="MGAL01000030">
    <property type="protein sequence ID" value="OGK47526.1"/>
    <property type="molecule type" value="Genomic_DNA"/>
</dbReference>
<gene>
    <name evidence="1" type="ORF">A3A93_04790</name>
</gene>
<comment type="caution">
    <text evidence="1">The sequence shown here is derived from an EMBL/GenBank/DDBJ whole genome shotgun (WGS) entry which is preliminary data.</text>
</comment>
<protein>
    <submittedName>
        <fullName evidence="1">Uncharacterized protein</fullName>
    </submittedName>
</protein>
<name>A0A1F7IVY6_9BACT</name>
<dbReference type="Proteomes" id="UP000177141">
    <property type="component" value="Unassembled WGS sequence"/>
</dbReference>